<reference evidence="5 6" key="1">
    <citation type="journal article" date="2015" name="Genome Biol. Evol.">
        <title>The genome of winter moth (Operophtera brumata) provides a genomic perspective on sexual dimorphism and phenology.</title>
        <authorList>
            <person name="Derks M.F."/>
            <person name="Smit S."/>
            <person name="Salis L."/>
            <person name="Schijlen E."/>
            <person name="Bossers A."/>
            <person name="Mateman C."/>
            <person name="Pijl A.S."/>
            <person name="de Ridder D."/>
            <person name="Groenen M.A."/>
            <person name="Visser M.E."/>
            <person name="Megens H.J."/>
        </authorList>
    </citation>
    <scope>NUCLEOTIDE SEQUENCE [LARGE SCALE GENOMIC DNA]</scope>
    <source>
        <strain evidence="5">WM2013NL</strain>
        <tissue evidence="5">Head and thorax</tissue>
    </source>
</reference>
<comment type="caution">
    <text evidence="5">The sequence shown here is derived from an EMBL/GenBank/DDBJ whole genome shotgun (WGS) entry which is preliminary data.</text>
</comment>
<feature type="signal peptide" evidence="3">
    <location>
        <begin position="1"/>
        <end position="33"/>
    </location>
</feature>
<protein>
    <submittedName>
        <fullName evidence="5">37-kDa protease</fullName>
    </submittedName>
</protein>
<dbReference type="InterPro" id="IPR001254">
    <property type="entry name" value="Trypsin_dom"/>
</dbReference>
<dbReference type="SUPFAM" id="SSF50494">
    <property type="entry name" value="Trypsin-like serine proteases"/>
    <property type="match status" value="1"/>
</dbReference>
<dbReference type="EMBL" id="JTDY01001482">
    <property type="protein sequence ID" value="KOB73769.1"/>
    <property type="molecule type" value="Genomic_DNA"/>
</dbReference>
<dbReference type="InterPro" id="IPR009003">
    <property type="entry name" value="Peptidase_S1_PA"/>
</dbReference>
<evidence type="ECO:0000256" key="1">
    <source>
        <dbReference type="ARBA" id="ARBA00023157"/>
    </source>
</evidence>
<dbReference type="Pfam" id="PF00089">
    <property type="entry name" value="Trypsin"/>
    <property type="match status" value="1"/>
</dbReference>
<dbReference type="Gene3D" id="2.40.10.10">
    <property type="entry name" value="Trypsin-like serine proteases"/>
    <property type="match status" value="2"/>
</dbReference>
<dbReference type="PROSITE" id="PS50240">
    <property type="entry name" value="TRYPSIN_DOM"/>
    <property type="match status" value="1"/>
</dbReference>
<evidence type="ECO:0000256" key="3">
    <source>
        <dbReference type="SAM" id="SignalP"/>
    </source>
</evidence>
<evidence type="ECO:0000313" key="5">
    <source>
        <dbReference type="EMBL" id="KOB73769.1"/>
    </source>
</evidence>
<sequence length="272" mass="29748">MQNAKLGSEHSSPELQSTMKLFVLVCVLGAVSCQKQHPLPPSGIKEKGFIDWINNLLGGSTTSTTLRPTEDPPENCPACQCGVPRTRRRIVGGFETKELEFPWMAVLLYNNRFYCGGFRKEKMSVRFLEHDRHTLNETTTIERRIDLSNALKHSRSDEDSEEVKDNSGIRPVCLPEPGASFADHTGVVAGWGTTEEGGSVSDTLQGVNVSIISNAACKKTAYGQRITDNMLCAGEPDGGRDACQGDSGGPLHILKQDTARFHEVGGDFRIQL</sequence>
<dbReference type="STRING" id="104452.A0A0L7LEH1"/>
<keyword evidence="3" id="KW-0732">Signal</keyword>
<keyword evidence="6" id="KW-1185">Reference proteome</keyword>
<evidence type="ECO:0000313" key="6">
    <source>
        <dbReference type="Proteomes" id="UP000037510"/>
    </source>
</evidence>
<dbReference type="PROSITE" id="PS51257">
    <property type="entry name" value="PROKAR_LIPOPROTEIN"/>
    <property type="match status" value="1"/>
</dbReference>
<organism evidence="5 6">
    <name type="scientific">Operophtera brumata</name>
    <name type="common">Winter moth</name>
    <name type="synonym">Phalaena brumata</name>
    <dbReference type="NCBI Taxonomy" id="104452"/>
    <lineage>
        <taxon>Eukaryota</taxon>
        <taxon>Metazoa</taxon>
        <taxon>Ecdysozoa</taxon>
        <taxon>Arthropoda</taxon>
        <taxon>Hexapoda</taxon>
        <taxon>Insecta</taxon>
        <taxon>Pterygota</taxon>
        <taxon>Neoptera</taxon>
        <taxon>Endopterygota</taxon>
        <taxon>Lepidoptera</taxon>
        <taxon>Glossata</taxon>
        <taxon>Ditrysia</taxon>
        <taxon>Geometroidea</taxon>
        <taxon>Geometridae</taxon>
        <taxon>Larentiinae</taxon>
        <taxon>Operophtera</taxon>
    </lineage>
</organism>
<dbReference type="FunFam" id="2.40.10.10:FF:000002">
    <property type="entry name" value="Transmembrane protease serine"/>
    <property type="match status" value="1"/>
</dbReference>
<dbReference type="AlphaFoldDB" id="A0A0L7LEH1"/>
<dbReference type="InterPro" id="IPR043504">
    <property type="entry name" value="Peptidase_S1_PA_chymotrypsin"/>
</dbReference>
<gene>
    <name evidence="5" type="ORF">OBRU01_10218</name>
</gene>
<keyword evidence="1" id="KW-1015">Disulfide bond</keyword>
<dbReference type="PANTHER" id="PTHR24252">
    <property type="entry name" value="ACROSIN-RELATED"/>
    <property type="match status" value="1"/>
</dbReference>
<dbReference type="Proteomes" id="UP000037510">
    <property type="component" value="Unassembled WGS sequence"/>
</dbReference>
<accession>A0A0L7LEH1</accession>
<evidence type="ECO:0000259" key="4">
    <source>
        <dbReference type="PROSITE" id="PS50240"/>
    </source>
</evidence>
<evidence type="ECO:0000256" key="2">
    <source>
        <dbReference type="ARBA" id="ARBA00024195"/>
    </source>
</evidence>
<proteinExistence type="inferred from homology"/>
<feature type="domain" description="Peptidase S1" evidence="4">
    <location>
        <begin position="90"/>
        <end position="265"/>
    </location>
</feature>
<comment type="similarity">
    <text evidence="2">Belongs to the peptidase S1 family. CLIP subfamily.</text>
</comment>
<dbReference type="PANTHER" id="PTHR24252:SF7">
    <property type="entry name" value="HYALIN"/>
    <property type="match status" value="1"/>
</dbReference>
<dbReference type="GO" id="GO:0004252">
    <property type="term" value="F:serine-type endopeptidase activity"/>
    <property type="evidence" value="ECO:0007669"/>
    <property type="project" value="InterPro"/>
</dbReference>
<keyword evidence="5" id="KW-0645">Protease</keyword>
<dbReference type="PROSITE" id="PS00135">
    <property type="entry name" value="TRYPSIN_SER"/>
    <property type="match status" value="1"/>
</dbReference>
<dbReference type="GO" id="GO:0006508">
    <property type="term" value="P:proteolysis"/>
    <property type="evidence" value="ECO:0007669"/>
    <property type="project" value="UniProtKB-KW"/>
</dbReference>
<dbReference type="SMART" id="SM00020">
    <property type="entry name" value="Tryp_SPc"/>
    <property type="match status" value="1"/>
</dbReference>
<dbReference type="InterPro" id="IPR033116">
    <property type="entry name" value="TRYPSIN_SER"/>
</dbReference>
<feature type="chain" id="PRO_5005573264" evidence="3">
    <location>
        <begin position="34"/>
        <end position="272"/>
    </location>
</feature>
<dbReference type="CDD" id="cd00190">
    <property type="entry name" value="Tryp_SPc"/>
    <property type="match status" value="1"/>
</dbReference>
<name>A0A0L7LEH1_OPEBR</name>
<keyword evidence="5" id="KW-0378">Hydrolase</keyword>